<dbReference type="Pfam" id="PF01743">
    <property type="entry name" value="PolyA_pol"/>
    <property type="match status" value="1"/>
</dbReference>
<feature type="domain" description="tRNA nucleotidyltransferase/poly(A) polymerase RNA and SrmB- binding" evidence="10">
    <location>
        <begin position="167"/>
        <end position="221"/>
    </location>
</feature>
<dbReference type="PANTHER" id="PTHR46173:SF1">
    <property type="entry name" value="CCA TRNA NUCLEOTIDYLTRANSFERASE 1, MITOCHONDRIAL"/>
    <property type="match status" value="1"/>
</dbReference>
<evidence type="ECO:0000256" key="4">
    <source>
        <dbReference type="ARBA" id="ARBA00022695"/>
    </source>
</evidence>
<gene>
    <name evidence="11" type="primary">cca_2</name>
    <name evidence="11" type="ORF">ELLFYP34_01697</name>
</gene>
<proteinExistence type="inferred from homology"/>
<dbReference type="SUPFAM" id="SSF81891">
    <property type="entry name" value="Poly A polymerase C-terminal region-like"/>
    <property type="match status" value="1"/>
</dbReference>
<dbReference type="EC" id="2.7.7.72" evidence="11"/>
<dbReference type="AlphaFoldDB" id="A0A6N2YVV6"/>
<dbReference type="Pfam" id="PF12627">
    <property type="entry name" value="PolyA_pol_RNAbd"/>
    <property type="match status" value="1"/>
</dbReference>
<dbReference type="PANTHER" id="PTHR46173">
    <property type="entry name" value="CCA TRNA NUCLEOTIDYLTRANSFERASE 1, MITOCHONDRIAL"/>
    <property type="match status" value="1"/>
</dbReference>
<keyword evidence="3" id="KW-0819">tRNA processing</keyword>
<dbReference type="GO" id="GO:0046872">
    <property type="term" value="F:metal ion binding"/>
    <property type="evidence" value="ECO:0007669"/>
    <property type="project" value="UniProtKB-KW"/>
</dbReference>
<keyword evidence="7" id="KW-0460">Magnesium</keyword>
<evidence type="ECO:0000259" key="9">
    <source>
        <dbReference type="Pfam" id="PF01743"/>
    </source>
</evidence>
<evidence type="ECO:0000259" key="10">
    <source>
        <dbReference type="Pfam" id="PF12627"/>
    </source>
</evidence>
<dbReference type="InterPro" id="IPR002646">
    <property type="entry name" value="PolA_pol_head_dom"/>
</dbReference>
<keyword evidence="6" id="KW-0547">Nucleotide-binding</keyword>
<accession>A0A6N2YVV6</accession>
<keyword evidence="5" id="KW-0479">Metal-binding</keyword>
<dbReference type="CDD" id="cd05398">
    <property type="entry name" value="NT_ClassII-CCAase"/>
    <property type="match status" value="1"/>
</dbReference>
<evidence type="ECO:0000256" key="7">
    <source>
        <dbReference type="ARBA" id="ARBA00022842"/>
    </source>
</evidence>
<dbReference type="InterPro" id="IPR032828">
    <property type="entry name" value="PolyA_RNA-bd"/>
</dbReference>
<dbReference type="GO" id="GO:0000166">
    <property type="term" value="F:nucleotide binding"/>
    <property type="evidence" value="ECO:0007669"/>
    <property type="project" value="UniProtKB-KW"/>
</dbReference>
<feature type="domain" description="Poly A polymerase head" evidence="9">
    <location>
        <begin position="19"/>
        <end position="139"/>
    </location>
</feature>
<dbReference type="SUPFAM" id="SSF81301">
    <property type="entry name" value="Nucleotidyltransferase"/>
    <property type="match status" value="1"/>
</dbReference>
<dbReference type="Gene3D" id="1.10.246.80">
    <property type="match status" value="1"/>
</dbReference>
<evidence type="ECO:0000256" key="3">
    <source>
        <dbReference type="ARBA" id="ARBA00022694"/>
    </source>
</evidence>
<evidence type="ECO:0000256" key="6">
    <source>
        <dbReference type="ARBA" id="ARBA00022741"/>
    </source>
</evidence>
<comment type="cofactor">
    <cofactor evidence="1">
        <name>Mg(2+)</name>
        <dbReference type="ChEBI" id="CHEBI:18420"/>
    </cofactor>
</comment>
<evidence type="ECO:0000313" key="11">
    <source>
        <dbReference type="EMBL" id="VYT69710.1"/>
    </source>
</evidence>
<name>A0A6N2YVV6_EUBLI</name>
<evidence type="ECO:0000256" key="5">
    <source>
        <dbReference type="ARBA" id="ARBA00022723"/>
    </source>
</evidence>
<organism evidence="11">
    <name type="scientific">Eubacterium limosum</name>
    <dbReference type="NCBI Taxonomy" id="1736"/>
    <lineage>
        <taxon>Bacteria</taxon>
        <taxon>Bacillati</taxon>
        <taxon>Bacillota</taxon>
        <taxon>Clostridia</taxon>
        <taxon>Eubacteriales</taxon>
        <taxon>Eubacteriaceae</taxon>
        <taxon>Eubacterium</taxon>
    </lineage>
</organism>
<comment type="similarity">
    <text evidence="8">Belongs to the tRNA nucleotidyltransferase/poly(A) polymerase family.</text>
</comment>
<dbReference type="InterPro" id="IPR050264">
    <property type="entry name" value="Bact_CCA-adding_enz_type3_sf"/>
</dbReference>
<sequence>MEKAIETLFQVFRKHHKQLFIVGGAVRDMLLGKAPSDYDFTTDALPDEVESWFEHTVTVGKHFGTIGVIMDKKVYEITTFRKEASYADGRHPDEVLFTDDVREDVSRRDFTINGLLMDERGCVFDYVGGLEDIRNGMVRCIGDPKKRFEEDRLRKWRCIRLAAEKRMELDERTRSAIRDNPDTAGVSIERIRGELTRIMLCEKVAWGGYLLIKTELLGDLLNRMVPEYWKRCEDYLIDGFEIMGYLPKKLPLRLAAFLLNMFPEERRVFLREMRYSNKEKQLAYSFCHHVVADSQDSVAFKEALADIGMENVEDFLAFQDGLAYWDGDPSIKRAAEQNQRVYRRIAANREPMTLRELAVNGKDLTDRGYQGEAIKESLTRLLKRVYEYPEENKKDRLLAWLERETHGETDLPEGN</sequence>
<evidence type="ECO:0000256" key="8">
    <source>
        <dbReference type="RuleBase" id="RU003953"/>
    </source>
</evidence>
<dbReference type="Gene3D" id="3.30.460.10">
    <property type="entry name" value="Beta Polymerase, domain 2"/>
    <property type="match status" value="1"/>
</dbReference>
<dbReference type="EMBL" id="CACRTR010000003">
    <property type="protein sequence ID" value="VYT69710.1"/>
    <property type="molecule type" value="Genomic_DNA"/>
</dbReference>
<keyword evidence="8" id="KW-0694">RNA-binding</keyword>
<dbReference type="GO" id="GO:0008033">
    <property type="term" value="P:tRNA processing"/>
    <property type="evidence" value="ECO:0007669"/>
    <property type="project" value="UniProtKB-KW"/>
</dbReference>
<protein>
    <submittedName>
        <fullName evidence="11">CCA-adding enzyme</fullName>
        <ecNumber evidence="11">2.7.7.72</ecNumber>
    </submittedName>
</protein>
<keyword evidence="4 11" id="KW-0548">Nucleotidyltransferase</keyword>
<dbReference type="GO" id="GO:0004810">
    <property type="term" value="F:CCA tRNA nucleotidyltransferase activity"/>
    <property type="evidence" value="ECO:0007669"/>
    <property type="project" value="UniProtKB-EC"/>
</dbReference>
<evidence type="ECO:0000256" key="2">
    <source>
        <dbReference type="ARBA" id="ARBA00022679"/>
    </source>
</evidence>
<reference evidence="11" key="1">
    <citation type="submission" date="2019-11" db="EMBL/GenBank/DDBJ databases">
        <authorList>
            <person name="Feng L."/>
        </authorList>
    </citation>
    <scope>NUCLEOTIDE SEQUENCE</scope>
    <source>
        <strain evidence="11">ElimosumLFYP34</strain>
    </source>
</reference>
<dbReference type="GO" id="GO:0000049">
    <property type="term" value="F:tRNA binding"/>
    <property type="evidence" value="ECO:0007669"/>
    <property type="project" value="TreeGrafter"/>
</dbReference>
<dbReference type="InterPro" id="IPR043519">
    <property type="entry name" value="NT_sf"/>
</dbReference>
<dbReference type="Gene3D" id="1.10.3090.10">
    <property type="entry name" value="cca-adding enzyme, domain 2"/>
    <property type="match status" value="1"/>
</dbReference>
<evidence type="ECO:0000256" key="1">
    <source>
        <dbReference type="ARBA" id="ARBA00001946"/>
    </source>
</evidence>
<keyword evidence="2 8" id="KW-0808">Transferase</keyword>